<name>A0ABV8QUE8_9BACT</name>
<dbReference type="PRINTS" id="PR00153">
    <property type="entry name" value="CSAPPISMRASE"/>
</dbReference>
<dbReference type="Proteomes" id="UP001595907">
    <property type="component" value="Unassembled WGS sequence"/>
</dbReference>
<dbReference type="CDD" id="cd00317">
    <property type="entry name" value="cyclophilin"/>
    <property type="match status" value="1"/>
</dbReference>
<comment type="caution">
    <text evidence="7">The sequence shown here is derived from an EMBL/GenBank/DDBJ whole genome shotgun (WGS) entry which is preliminary data.</text>
</comment>
<dbReference type="Pfam" id="PF00160">
    <property type="entry name" value="Pro_isomerase"/>
    <property type="match status" value="1"/>
</dbReference>
<evidence type="ECO:0000256" key="5">
    <source>
        <dbReference type="SAM" id="MobiDB-lite"/>
    </source>
</evidence>
<keyword evidence="3 4" id="KW-0413">Isomerase</keyword>
<keyword evidence="4" id="KW-0732">Signal</keyword>
<dbReference type="Gene3D" id="2.40.100.10">
    <property type="entry name" value="Cyclophilin-like"/>
    <property type="match status" value="1"/>
</dbReference>
<feature type="domain" description="PPIase cyclophilin-type" evidence="6">
    <location>
        <begin position="76"/>
        <end position="250"/>
    </location>
</feature>
<feature type="signal peptide" evidence="4">
    <location>
        <begin position="1"/>
        <end position="22"/>
    </location>
</feature>
<dbReference type="PROSITE" id="PS00170">
    <property type="entry name" value="CSA_PPIASE_1"/>
    <property type="match status" value="1"/>
</dbReference>
<reference evidence="8" key="1">
    <citation type="journal article" date="2019" name="Int. J. Syst. Evol. Microbiol.">
        <title>The Global Catalogue of Microorganisms (GCM) 10K type strain sequencing project: providing services to taxonomists for standard genome sequencing and annotation.</title>
        <authorList>
            <consortium name="The Broad Institute Genomics Platform"/>
            <consortium name="The Broad Institute Genome Sequencing Center for Infectious Disease"/>
            <person name="Wu L."/>
            <person name="Ma J."/>
        </authorList>
    </citation>
    <scope>NUCLEOTIDE SEQUENCE [LARGE SCALE GENOMIC DNA]</scope>
    <source>
        <strain evidence="8">CECT 8289</strain>
    </source>
</reference>
<sequence>MKKIIALMLVVGALLNTQFATAQVKKATPKKVATPSKASKNAAPKRISTKRATTTKVVPTTKVDGSIKVKITTDSGVIVVKLSDSTPLHRDNFVKLVQQGFYDSLLFHRVIGEFMIQGGDPQSKNAPAGSMLGMGGGDMARIPAEFKPSLFHKKGALAAARDGNPERASSACQFYIVQGKKYSDQDLNMMELQSGRKFSPAERLAYKTIGGTPFLDQNYTVFGEVISGMEVIDKIAAVAKDGNNRPLGDVHMKMELLP</sequence>
<comment type="function">
    <text evidence="4">PPIases accelerate the folding of proteins. It catalyzes the cis-trans isomerization of proline imidic peptide bonds in oligopeptides.</text>
</comment>
<dbReference type="InterPro" id="IPR020892">
    <property type="entry name" value="Cyclophilin-type_PPIase_CS"/>
</dbReference>
<keyword evidence="8" id="KW-1185">Reference proteome</keyword>
<dbReference type="EC" id="5.2.1.8" evidence="4"/>
<dbReference type="RefSeq" id="WP_379709683.1">
    <property type="nucleotide sequence ID" value="NZ_JBHSCZ010000002.1"/>
</dbReference>
<organism evidence="7 8">
    <name type="scientific">Ferruginibacter yonginensis</name>
    <dbReference type="NCBI Taxonomy" id="1310416"/>
    <lineage>
        <taxon>Bacteria</taxon>
        <taxon>Pseudomonadati</taxon>
        <taxon>Bacteroidota</taxon>
        <taxon>Chitinophagia</taxon>
        <taxon>Chitinophagales</taxon>
        <taxon>Chitinophagaceae</taxon>
        <taxon>Ferruginibacter</taxon>
    </lineage>
</organism>
<feature type="chain" id="PRO_5045010175" description="Peptidyl-prolyl cis-trans isomerase" evidence="4">
    <location>
        <begin position="23"/>
        <end position="258"/>
    </location>
</feature>
<dbReference type="PANTHER" id="PTHR45625">
    <property type="entry name" value="PEPTIDYL-PROLYL CIS-TRANS ISOMERASE-RELATED"/>
    <property type="match status" value="1"/>
</dbReference>
<comment type="catalytic activity">
    <reaction evidence="4">
        <text>[protein]-peptidylproline (omega=180) = [protein]-peptidylproline (omega=0)</text>
        <dbReference type="Rhea" id="RHEA:16237"/>
        <dbReference type="Rhea" id="RHEA-COMP:10747"/>
        <dbReference type="Rhea" id="RHEA-COMP:10748"/>
        <dbReference type="ChEBI" id="CHEBI:83833"/>
        <dbReference type="ChEBI" id="CHEBI:83834"/>
        <dbReference type="EC" id="5.2.1.8"/>
    </reaction>
</comment>
<dbReference type="InterPro" id="IPR002130">
    <property type="entry name" value="Cyclophilin-type_PPIase_dom"/>
</dbReference>
<feature type="region of interest" description="Disordered" evidence="5">
    <location>
        <begin position="30"/>
        <end position="51"/>
    </location>
</feature>
<dbReference type="InterPro" id="IPR044666">
    <property type="entry name" value="Cyclophilin_A-like"/>
</dbReference>
<evidence type="ECO:0000313" key="8">
    <source>
        <dbReference type="Proteomes" id="UP001595907"/>
    </source>
</evidence>
<dbReference type="InterPro" id="IPR029000">
    <property type="entry name" value="Cyclophilin-like_dom_sf"/>
</dbReference>
<dbReference type="GO" id="GO:0003755">
    <property type="term" value="F:peptidyl-prolyl cis-trans isomerase activity"/>
    <property type="evidence" value="ECO:0007669"/>
    <property type="project" value="UniProtKB-EC"/>
</dbReference>
<evidence type="ECO:0000259" key="6">
    <source>
        <dbReference type="PROSITE" id="PS50072"/>
    </source>
</evidence>
<proteinExistence type="inferred from homology"/>
<dbReference type="SUPFAM" id="SSF50891">
    <property type="entry name" value="Cyclophilin-like"/>
    <property type="match status" value="1"/>
</dbReference>
<gene>
    <name evidence="7" type="ORF">ACFOWM_10465</name>
</gene>
<dbReference type="PANTHER" id="PTHR45625:SF4">
    <property type="entry name" value="PEPTIDYLPROLYL ISOMERASE DOMAIN AND WD REPEAT-CONTAINING PROTEIN 1"/>
    <property type="match status" value="1"/>
</dbReference>
<keyword evidence="2 4" id="KW-0697">Rotamase</keyword>
<comment type="similarity">
    <text evidence="1 4">Belongs to the cyclophilin-type PPIase family.</text>
</comment>
<dbReference type="PROSITE" id="PS50072">
    <property type="entry name" value="CSA_PPIASE_2"/>
    <property type="match status" value="1"/>
</dbReference>
<protein>
    <recommendedName>
        <fullName evidence="4">Peptidyl-prolyl cis-trans isomerase</fullName>
        <shortName evidence="4">PPIase</shortName>
        <ecNumber evidence="4">5.2.1.8</ecNumber>
    </recommendedName>
</protein>
<evidence type="ECO:0000256" key="2">
    <source>
        <dbReference type="ARBA" id="ARBA00023110"/>
    </source>
</evidence>
<dbReference type="EMBL" id="JBHSCZ010000002">
    <property type="protein sequence ID" value="MFC4263303.1"/>
    <property type="molecule type" value="Genomic_DNA"/>
</dbReference>
<evidence type="ECO:0000256" key="1">
    <source>
        <dbReference type="ARBA" id="ARBA00007365"/>
    </source>
</evidence>
<evidence type="ECO:0000313" key="7">
    <source>
        <dbReference type="EMBL" id="MFC4263303.1"/>
    </source>
</evidence>
<evidence type="ECO:0000256" key="3">
    <source>
        <dbReference type="ARBA" id="ARBA00023235"/>
    </source>
</evidence>
<accession>A0ABV8QUE8</accession>
<evidence type="ECO:0000256" key="4">
    <source>
        <dbReference type="RuleBase" id="RU363019"/>
    </source>
</evidence>